<dbReference type="AlphaFoldDB" id="A0A8X6U348"/>
<reference evidence="1" key="1">
    <citation type="submission" date="2020-08" db="EMBL/GenBank/DDBJ databases">
        <title>Multicomponent nature underlies the extraordinary mechanical properties of spider dragline silk.</title>
        <authorList>
            <person name="Kono N."/>
            <person name="Nakamura H."/>
            <person name="Mori M."/>
            <person name="Yoshida Y."/>
            <person name="Ohtoshi R."/>
            <person name="Malay A.D."/>
            <person name="Moran D.A.P."/>
            <person name="Tomita M."/>
            <person name="Numata K."/>
            <person name="Arakawa K."/>
        </authorList>
    </citation>
    <scope>NUCLEOTIDE SEQUENCE</scope>
</reference>
<dbReference type="Proteomes" id="UP000887013">
    <property type="component" value="Unassembled WGS sequence"/>
</dbReference>
<accession>A0A8X6U348</accession>
<protein>
    <submittedName>
        <fullName evidence="1">Uncharacterized protein</fullName>
    </submittedName>
</protein>
<evidence type="ECO:0000313" key="1">
    <source>
        <dbReference type="EMBL" id="GFT85507.1"/>
    </source>
</evidence>
<organism evidence="1 2">
    <name type="scientific">Nephila pilipes</name>
    <name type="common">Giant wood spider</name>
    <name type="synonym">Nephila maculata</name>
    <dbReference type="NCBI Taxonomy" id="299642"/>
    <lineage>
        <taxon>Eukaryota</taxon>
        <taxon>Metazoa</taxon>
        <taxon>Ecdysozoa</taxon>
        <taxon>Arthropoda</taxon>
        <taxon>Chelicerata</taxon>
        <taxon>Arachnida</taxon>
        <taxon>Araneae</taxon>
        <taxon>Araneomorphae</taxon>
        <taxon>Entelegynae</taxon>
        <taxon>Araneoidea</taxon>
        <taxon>Nephilidae</taxon>
        <taxon>Nephila</taxon>
    </lineage>
</organism>
<gene>
    <name evidence="1" type="ORF">NPIL_478111</name>
</gene>
<sequence>MLRQYIQVAQRTKIPGSTTAVCRAPPGLSAAYPPWQLAVAGAKYATANALKAVKPCAKPRRAGKAPLILVGKERNAKGLDLRKLEIKI</sequence>
<proteinExistence type="predicted"/>
<dbReference type="EMBL" id="BMAW01023919">
    <property type="protein sequence ID" value="GFT85507.1"/>
    <property type="molecule type" value="Genomic_DNA"/>
</dbReference>
<name>A0A8X6U348_NEPPI</name>
<evidence type="ECO:0000313" key="2">
    <source>
        <dbReference type="Proteomes" id="UP000887013"/>
    </source>
</evidence>
<keyword evidence="2" id="KW-1185">Reference proteome</keyword>
<comment type="caution">
    <text evidence="1">The sequence shown here is derived from an EMBL/GenBank/DDBJ whole genome shotgun (WGS) entry which is preliminary data.</text>
</comment>